<organism evidence="2 3">
    <name type="scientific">Mucuna pruriens</name>
    <name type="common">Velvet bean</name>
    <name type="synonym">Dolichos pruriens</name>
    <dbReference type="NCBI Taxonomy" id="157652"/>
    <lineage>
        <taxon>Eukaryota</taxon>
        <taxon>Viridiplantae</taxon>
        <taxon>Streptophyta</taxon>
        <taxon>Embryophyta</taxon>
        <taxon>Tracheophyta</taxon>
        <taxon>Spermatophyta</taxon>
        <taxon>Magnoliopsida</taxon>
        <taxon>eudicotyledons</taxon>
        <taxon>Gunneridae</taxon>
        <taxon>Pentapetalae</taxon>
        <taxon>rosids</taxon>
        <taxon>fabids</taxon>
        <taxon>Fabales</taxon>
        <taxon>Fabaceae</taxon>
        <taxon>Papilionoideae</taxon>
        <taxon>50 kb inversion clade</taxon>
        <taxon>NPAAA clade</taxon>
        <taxon>indigoferoid/millettioid clade</taxon>
        <taxon>Phaseoleae</taxon>
        <taxon>Mucuna</taxon>
    </lineage>
</organism>
<dbReference type="AlphaFoldDB" id="A0A371HK45"/>
<dbReference type="STRING" id="157652.A0A371HK45"/>
<evidence type="ECO:0000256" key="1">
    <source>
        <dbReference type="SAM" id="MobiDB-lite"/>
    </source>
</evidence>
<proteinExistence type="predicted"/>
<dbReference type="Proteomes" id="UP000257109">
    <property type="component" value="Unassembled WGS sequence"/>
</dbReference>
<dbReference type="EMBL" id="QJKJ01002369">
    <property type="protein sequence ID" value="RDY03166.1"/>
    <property type="molecule type" value="Genomic_DNA"/>
</dbReference>
<sequence length="97" mass="10335">MNLFSNDLNWVGPCGHQMSNPTTACATAPVCPFCRGAIVQIIIAKIKTSSDTEVDSSPTKARRSRKSNFSFKGLSATGSFGRIAGHISGMIDDAEKQ</sequence>
<feature type="compositionally biased region" description="Polar residues" evidence="1">
    <location>
        <begin position="49"/>
        <end position="59"/>
    </location>
</feature>
<dbReference type="OrthoDB" id="912939at2759"/>
<reference evidence="2" key="1">
    <citation type="submission" date="2018-05" db="EMBL/GenBank/DDBJ databases">
        <title>Draft genome of Mucuna pruriens seed.</title>
        <authorList>
            <person name="Nnadi N.E."/>
            <person name="Vos R."/>
            <person name="Hasami M.H."/>
            <person name="Devisetty U.K."/>
            <person name="Aguiy J.C."/>
        </authorList>
    </citation>
    <scope>NUCLEOTIDE SEQUENCE [LARGE SCALE GENOMIC DNA]</scope>
    <source>
        <strain evidence="2">JCA_2017</strain>
    </source>
</reference>
<gene>
    <name evidence="2" type="primary">XBAT31</name>
    <name evidence="2" type="ORF">CR513_13273</name>
</gene>
<protein>
    <submittedName>
        <fullName evidence="2">E3 ubiquitin-protein ligase XBAT31</fullName>
    </submittedName>
</protein>
<feature type="non-terminal residue" evidence="2">
    <location>
        <position position="1"/>
    </location>
</feature>
<comment type="caution">
    <text evidence="2">The sequence shown here is derived from an EMBL/GenBank/DDBJ whole genome shotgun (WGS) entry which is preliminary data.</text>
</comment>
<evidence type="ECO:0000313" key="2">
    <source>
        <dbReference type="EMBL" id="RDY03166.1"/>
    </source>
</evidence>
<accession>A0A371HK45</accession>
<feature type="region of interest" description="Disordered" evidence="1">
    <location>
        <begin position="49"/>
        <end position="68"/>
    </location>
</feature>
<keyword evidence="3" id="KW-1185">Reference proteome</keyword>
<name>A0A371HK45_MUCPR</name>
<evidence type="ECO:0000313" key="3">
    <source>
        <dbReference type="Proteomes" id="UP000257109"/>
    </source>
</evidence>